<dbReference type="EMBL" id="RSCD01000003">
    <property type="protein sequence ID" value="RSH93757.1"/>
    <property type="molecule type" value="Genomic_DNA"/>
</dbReference>
<evidence type="ECO:0000256" key="1">
    <source>
        <dbReference type="SAM" id="MobiDB-lite"/>
    </source>
</evidence>
<name>A0A427YRQ6_9TREE</name>
<dbReference type="STRING" id="1890683.A0A427YRQ6"/>
<feature type="compositionally biased region" description="Low complexity" evidence="1">
    <location>
        <begin position="1"/>
        <end position="25"/>
    </location>
</feature>
<dbReference type="Proteomes" id="UP000279259">
    <property type="component" value="Unassembled WGS sequence"/>
</dbReference>
<evidence type="ECO:0000313" key="3">
    <source>
        <dbReference type="Proteomes" id="UP000279259"/>
    </source>
</evidence>
<proteinExistence type="predicted"/>
<feature type="region of interest" description="Disordered" evidence="1">
    <location>
        <begin position="1"/>
        <end position="41"/>
    </location>
</feature>
<comment type="caution">
    <text evidence="2">The sequence shown here is derived from an EMBL/GenBank/DDBJ whole genome shotgun (WGS) entry which is preliminary data.</text>
</comment>
<protein>
    <submittedName>
        <fullName evidence="2">Uncharacterized protein</fullName>
    </submittedName>
</protein>
<dbReference type="AlphaFoldDB" id="A0A427YRQ6"/>
<feature type="region of interest" description="Disordered" evidence="1">
    <location>
        <begin position="322"/>
        <end position="346"/>
    </location>
</feature>
<reference evidence="2 3" key="1">
    <citation type="submission" date="2018-11" db="EMBL/GenBank/DDBJ databases">
        <title>Genome sequence of Saitozyma podzolica DSM 27192.</title>
        <authorList>
            <person name="Aliyu H."/>
            <person name="Gorte O."/>
            <person name="Ochsenreither K."/>
        </authorList>
    </citation>
    <scope>NUCLEOTIDE SEQUENCE [LARGE SCALE GENOMIC DNA]</scope>
    <source>
        <strain evidence="2 3">DSM 27192</strain>
    </source>
</reference>
<keyword evidence="3" id="KW-1185">Reference proteome</keyword>
<feature type="compositionally biased region" description="Low complexity" evidence="1">
    <location>
        <begin position="249"/>
        <end position="268"/>
    </location>
</feature>
<accession>A0A427YRQ6</accession>
<feature type="region of interest" description="Disordered" evidence="1">
    <location>
        <begin position="226"/>
        <end position="268"/>
    </location>
</feature>
<feature type="region of interest" description="Disordered" evidence="1">
    <location>
        <begin position="179"/>
        <end position="214"/>
    </location>
</feature>
<organism evidence="2 3">
    <name type="scientific">Saitozyma podzolica</name>
    <dbReference type="NCBI Taxonomy" id="1890683"/>
    <lineage>
        <taxon>Eukaryota</taxon>
        <taxon>Fungi</taxon>
        <taxon>Dikarya</taxon>
        <taxon>Basidiomycota</taxon>
        <taxon>Agaricomycotina</taxon>
        <taxon>Tremellomycetes</taxon>
        <taxon>Tremellales</taxon>
        <taxon>Trimorphomycetaceae</taxon>
        <taxon>Saitozyma</taxon>
    </lineage>
</organism>
<evidence type="ECO:0000313" key="2">
    <source>
        <dbReference type="EMBL" id="RSH93757.1"/>
    </source>
</evidence>
<feature type="compositionally biased region" description="Polar residues" evidence="1">
    <location>
        <begin position="231"/>
        <end position="240"/>
    </location>
</feature>
<sequence>MDLSHPASDPSSQPSQPSSSSQPSKPLRPPPLPPHHLTDLVPHLLPPLPPLPTHLLSTPLIQRLTYLPPSPNDIDAHLSPLPSDPSQPIAHALNSLAHGYTMDPTEYTSDGESVFARRVVRPVGGGYGGPTDIAELRWLYEDKDERGWGFYGVHLPGPEEDLAAVADGGKGLKWASRVPEIPSHEPPAAEDYWAGFSSSSDSPVEDDEHASHDPQAEDDYWARYSAGAPSAQPSTRPTPSHSRRQSRLNASASANATTSDIDAGGTTDIDATGAGQSLTHLDAKGLAETISAAVGQAPGTIQIDENTVKRVTEALATLHPSLASSWAEPSPWQGAGSSQRAEEKLQATKGRLRMKLGSLLRAAWLTYLGNVTMDDEIEERAMRWLRLGREVASAPVSTQSISDDVGGAAPGAGFGVGVGVGAAEANVDLSEVLARTKMETLKEMWAAAEDDHPSEEFYRAVEQALKASRPEVRDRRYSAEQQSYWES</sequence>
<gene>
    <name evidence="2" type="ORF">EHS25_006405</name>
</gene>
<dbReference type="OrthoDB" id="2564062at2759"/>